<feature type="coiled-coil region" evidence="5">
    <location>
        <begin position="1911"/>
        <end position="1938"/>
    </location>
</feature>
<organism evidence="9 10">
    <name type="scientific">Collybiopsis confluens</name>
    <dbReference type="NCBI Taxonomy" id="2823264"/>
    <lineage>
        <taxon>Eukaryota</taxon>
        <taxon>Fungi</taxon>
        <taxon>Dikarya</taxon>
        <taxon>Basidiomycota</taxon>
        <taxon>Agaricomycotina</taxon>
        <taxon>Agaricomycetes</taxon>
        <taxon>Agaricomycetidae</taxon>
        <taxon>Agaricales</taxon>
        <taxon>Marasmiineae</taxon>
        <taxon>Omphalotaceae</taxon>
        <taxon>Collybiopsis</taxon>
    </lineage>
</organism>
<feature type="compositionally biased region" description="Low complexity" evidence="6">
    <location>
        <begin position="861"/>
        <end position="872"/>
    </location>
</feature>
<keyword evidence="4" id="KW-0539">Nucleus</keyword>
<keyword evidence="3" id="KW-0378">Hydrolase</keyword>
<dbReference type="Proteomes" id="UP000518752">
    <property type="component" value="Unassembled WGS sequence"/>
</dbReference>
<dbReference type="Gene3D" id="3.90.70.130">
    <property type="match status" value="1"/>
</dbReference>
<dbReference type="Pfam" id="PF16755">
    <property type="entry name" value="Beta-prop_NUP159_NUP214"/>
    <property type="match status" value="1"/>
</dbReference>
<evidence type="ECO:0000313" key="10">
    <source>
        <dbReference type="Proteomes" id="UP000518752"/>
    </source>
</evidence>
<evidence type="ECO:0000313" key="9">
    <source>
        <dbReference type="EMBL" id="KAF5391761.1"/>
    </source>
</evidence>
<feature type="region of interest" description="Disordered" evidence="6">
    <location>
        <begin position="1300"/>
        <end position="1341"/>
    </location>
</feature>
<feature type="compositionally biased region" description="Polar residues" evidence="6">
    <location>
        <begin position="879"/>
        <end position="898"/>
    </location>
</feature>
<dbReference type="InterPro" id="IPR012462">
    <property type="entry name" value="UFSP1/2_DUB_cat"/>
</dbReference>
<feature type="region of interest" description="Disordered" evidence="6">
    <location>
        <begin position="2169"/>
        <end position="2210"/>
    </location>
</feature>
<evidence type="ECO:0000256" key="1">
    <source>
        <dbReference type="ARBA" id="ARBA00004123"/>
    </source>
</evidence>
<feature type="compositionally biased region" description="Polar residues" evidence="6">
    <location>
        <begin position="340"/>
        <end position="350"/>
    </location>
</feature>
<dbReference type="OrthoDB" id="248320at2759"/>
<proteinExistence type="predicted"/>
<feature type="region of interest" description="Disordered" evidence="6">
    <location>
        <begin position="27"/>
        <end position="47"/>
    </location>
</feature>
<feature type="compositionally biased region" description="Low complexity" evidence="6">
    <location>
        <begin position="1665"/>
        <end position="1680"/>
    </location>
</feature>
<sequence>MTLQCQFCNISLDKISVSERQRHYNNHLDASERSKNSTDSPSALKSSVAKGKFRLPTRSNLEKGKDVFWYCSINTPPPPNYTPGLIPVLKRALLKSHAKGTTTRAVLCYERTVHICRQAWDATWGCGYRNFLMCCAALMDQPYQPTYFPLLDQPIPPGIRNLQSWIEEAWNNGFDPEGHAELKKLVNTRKWIGTSDLCAAFSSRGIPVELVDFEVKDKGILPLTNWIVSYFDKYSKLNSAASTVNAALSGASPVVCAPCMPLILQNAGHSRTVVGYELNKSGGINLLAFDPSQLPTKTMRDAAWSAFSSSTLSSSSSVVRGNKRPGRINTSHHGKRVKTNHPNNDESNTAWTDKDDEIKIVGERIRIGSDDIELIGEAGHDMNESTSKVDKSLDEPAYVDMLKHFRWEHRFFKKRNNYQILYFTLEESLSDEQKAQRKILTKQPQGVTLTSKECHSQGIKYPTFRQLNKKSRIHLSPQYLSTDQNYVYRNLVVSNKQGWFAAIQYTAGNFSAILSPLDELRQSIKEASTDDSSLTPQRILSFSTSEPNILSLACNETRLIVGFKSGHLIVYDTSSVFTSGTNEIQPAHVLQSSRQPIIDIAPNPSTEDMSLANLLAVVRVDGTVQLLSTNMEPQGGWVASDVDSTPVAVAWSPKGKQLAIGLRRGDILTFTLENKTQHQKHIPPTADGLLTSLDWLSLGHTFRTTYTAPDPVHHIVVFDKRNSAITFTRLEHAFQVPDRIRKDSYAAVLPNWDDDSDDRLLIIVGDVSCTDLDIIGNIGNEWYQQSQENPLTIPLDKESEDTVLLSLQVDFTEIGDTEHQCPIIYAYLNDGTIQGWYLDHPEKISYKGMIGRQNSTTAASSAFSQSLQAPPSFGARPALNQSPSFGSLSGPAQATATTPAFGKPSFGQSGFGASAAANTSGGFASFASNSASPFGAGGFGSSSFGGTSAPETPSQITRDASMGDSTPSFGALSIGGGSDENSKPKPAFGGASGMFGSPTPLPLPPDHPANQTPPSQPSAFGSGGGSFIKPAAGFGAFSGSNSGSFSTFGNNAETGTSPFGGGAFSAKPQQSSAFPSNAVKSGSGFGQSLFGKPSFGQPAFGQSSFETKVAANTAGELGAFSSSVPTAFGNATPPTPDTTGGFLSFAQSPSTFSAAASSGRSALTTKKEDSGSEASASPFGKLLGDKPASPFGGQPNTPMAGGAFSNFASTGPSVFGQPALNSENSSPSPFEQPALTSSTFGAVKSETPGPFSQFTSSSSGSAFGGLKSESPSVFGQPTSAVSGSVFGSALDNASGASVSVAVESEPKDTPIKSEPSSPTLFSSSAVPTTPKVISEAAPPSGGSFKNLQSSNSVFKPASGFGAFGSALLNSSPFLKASTNTAAKPVVSAFGDLSTSKPTAPISTSASSGPTFGSTSQLGFGFGIKKAEPTSSPAVLSENNAITSNAFSAFSGTHSPFSVAGGVTKSFGDLLKGGKDRSLEAQLTPSESDAKISPQSSPNQQTEKGGADESKPLPKSKEKKRERTLENIPLKMNENEEGSAEEEEEVPDSDGGFEDHLEAHGDDDGDFLSESYVSEEDEEQQSEEGEVKEEEEEEKEGEEDDSPLSSPDPTEIPLPPSRSRSNTPRPETPKEGSAPSTPSDESECRLSTIREESTTPPGSPVKSQTLNPSAIAAPAPINLPSLTLGVGRPSTRPTRSSPLASKPLMGSDDEKQEEAEAEAEPTPTVSPRNLGLHLQRSLDTPSTPRPAAATLPFTTPSKPPLSAPVIAPPITPLFSLPIPSTSVFGKPFSLQPARIESAPPKVFSPPSPSLFGSTSSPSSFIPTPASSSSSPPGGFMRPSPTGPPIENGMQRECYILVEAIQKELEHLRALATVVAKKREQYLMSVGGSRRKEEIGYPEKWRISDSKQFGVVLRQFEQDISELKESTDKQKEEIRDLSKSMIKAGTRKEEIARFNSAKSDNEFSKMLKFRTLGPEHLENQTQLRRNIRALRTKVDQLEDQLRAHKKRFNEVSSGRPALKPPSLDTIHRTYRNIDIALQQQTDEVEQLNTRLMKLNLSAPPRGDPGTRDPRLPTFTPHSRPSIITPDVAVTTAAALNAERSAQKLKTMLLKARKEPLLNVKAKEFVEGGKAILTAYSTLKVAAESPAFGLSTGLQFGTPIIEGPLFGTSSPSIAQSRGWDDLSFPEDNFNPSTPLSSGAEEGVHRRESMHRLL</sequence>
<dbReference type="EMBL" id="JAACJN010000008">
    <property type="protein sequence ID" value="KAF5391761.1"/>
    <property type="molecule type" value="Genomic_DNA"/>
</dbReference>
<feature type="region of interest" description="Disordered" evidence="6">
    <location>
        <begin position="1156"/>
        <end position="1274"/>
    </location>
</feature>
<feature type="region of interest" description="Disordered" evidence="6">
    <location>
        <begin position="861"/>
        <end position="901"/>
    </location>
</feature>
<feature type="compositionally biased region" description="Acidic residues" evidence="6">
    <location>
        <begin position="1534"/>
        <end position="1551"/>
    </location>
</feature>
<feature type="compositionally biased region" description="Acidic residues" evidence="6">
    <location>
        <begin position="1562"/>
        <end position="1601"/>
    </location>
</feature>
<feature type="compositionally biased region" description="Low complexity" evidence="6">
    <location>
        <begin position="1313"/>
        <end position="1327"/>
    </location>
</feature>
<reference evidence="9 10" key="1">
    <citation type="journal article" date="2020" name="ISME J.">
        <title>Uncovering the hidden diversity of litter-decomposition mechanisms in mushroom-forming fungi.</title>
        <authorList>
            <person name="Floudas D."/>
            <person name="Bentzer J."/>
            <person name="Ahren D."/>
            <person name="Johansson T."/>
            <person name="Persson P."/>
            <person name="Tunlid A."/>
        </authorList>
    </citation>
    <scope>NUCLEOTIDE SEQUENCE [LARGE SCALE GENOMIC DNA]</scope>
    <source>
        <strain evidence="9 10">CBS 406.79</strain>
    </source>
</reference>
<evidence type="ECO:0000256" key="2">
    <source>
        <dbReference type="ARBA" id="ARBA00022448"/>
    </source>
</evidence>
<feature type="region of interest" description="Disordered" evidence="6">
    <location>
        <begin position="315"/>
        <end position="350"/>
    </location>
</feature>
<feature type="compositionally biased region" description="Basic and acidic residues" evidence="6">
    <location>
        <begin position="1641"/>
        <end position="1652"/>
    </location>
</feature>
<feature type="compositionally biased region" description="Acidic residues" evidence="6">
    <location>
        <begin position="1709"/>
        <end position="1718"/>
    </location>
</feature>
<evidence type="ECO:0000256" key="3">
    <source>
        <dbReference type="ARBA" id="ARBA00022801"/>
    </source>
</evidence>
<dbReference type="GO" id="GO:0005634">
    <property type="term" value="C:nucleus"/>
    <property type="evidence" value="ECO:0007669"/>
    <property type="project" value="UniProtKB-SubCell"/>
</dbReference>
<gene>
    <name evidence="9" type="ORF">D9757_001746</name>
</gene>
<feature type="compositionally biased region" description="Basic and acidic residues" evidence="6">
    <location>
        <begin position="1552"/>
        <end position="1561"/>
    </location>
</feature>
<accession>A0A8H5MFF1</accession>
<feature type="compositionally biased region" description="Polar residues" evidence="6">
    <location>
        <begin position="1067"/>
        <end position="1079"/>
    </location>
</feature>
<evidence type="ECO:0000259" key="7">
    <source>
        <dbReference type="Pfam" id="PF07910"/>
    </source>
</evidence>
<feature type="compositionally biased region" description="Low complexity" evidence="6">
    <location>
        <begin position="1249"/>
        <end position="1268"/>
    </location>
</feature>
<dbReference type="SUPFAM" id="SSF117289">
    <property type="entry name" value="Nucleoporin domain"/>
    <property type="match status" value="1"/>
</dbReference>
<feature type="compositionally biased region" description="Basic and acidic residues" evidence="6">
    <location>
        <begin position="2198"/>
        <end position="2210"/>
    </location>
</feature>
<evidence type="ECO:0000256" key="5">
    <source>
        <dbReference type="SAM" id="Coils"/>
    </source>
</evidence>
<dbReference type="Gene3D" id="2.130.10.10">
    <property type="entry name" value="YVTN repeat-like/Quinoprotein amine dehydrogenase"/>
    <property type="match status" value="1"/>
</dbReference>
<evidence type="ECO:0000256" key="4">
    <source>
        <dbReference type="ARBA" id="ARBA00023242"/>
    </source>
</evidence>
<feature type="compositionally biased region" description="Basic residues" evidence="6">
    <location>
        <begin position="321"/>
        <end position="339"/>
    </location>
</feature>
<feature type="coiled-coil region" evidence="5">
    <location>
        <begin position="1978"/>
        <end position="2055"/>
    </location>
</feature>
<evidence type="ECO:0000256" key="6">
    <source>
        <dbReference type="SAM" id="MobiDB-lite"/>
    </source>
</evidence>
<feature type="compositionally biased region" description="Polar residues" evidence="6">
    <location>
        <begin position="1480"/>
        <end position="1502"/>
    </location>
</feature>
<keyword evidence="10" id="KW-1185">Reference proteome</keyword>
<feature type="domain" description="Nucleoporin Nup159/Nup146 N-terminal" evidence="8">
    <location>
        <begin position="489"/>
        <end position="812"/>
    </location>
</feature>
<dbReference type="Pfam" id="PF07910">
    <property type="entry name" value="Peptidase_C78"/>
    <property type="match status" value="1"/>
</dbReference>
<feature type="compositionally biased region" description="Polar residues" evidence="6">
    <location>
        <begin position="950"/>
        <end position="968"/>
    </location>
</feature>
<dbReference type="GO" id="GO:0016787">
    <property type="term" value="F:hydrolase activity"/>
    <property type="evidence" value="ECO:0007669"/>
    <property type="project" value="UniProtKB-KW"/>
</dbReference>
<comment type="subcellular location">
    <subcellularLocation>
        <location evidence="1">Nucleus</location>
    </subcellularLocation>
</comment>
<evidence type="ECO:0000259" key="8">
    <source>
        <dbReference type="Pfam" id="PF16755"/>
    </source>
</evidence>
<name>A0A8H5MFF1_9AGAR</name>
<keyword evidence="2" id="KW-0813">Transport</keyword>
<protein>
    <submittedName>
        <fullName evidence="9">Uncharacterized protein</fullName>
    </submittedName>
</protein>
<feature type="region of interest" description="Disordered" evidence="6">
    <location>
        <begin position="1475"/>
        <end position="1761"/>
    </location>
</feature>
<feature type="compositionally biased region" description="Basic and acidic residues" evidence="6">
    <location>
        <begin position="1504"/>
        <end position="1524"/>
    </location>
</feature>
<feature type="compositionally biased region" description="Low complexity" evidence="6">
    <location>
        <begin position="1808"/>
        <end position="1838"/>
    </location>
</feature>
<feature type="region of interest" description="Disordered" evidence="6">
    <location>
        <begin position="1798"/>
        <end position="1846"/>
    </location>
</feature>
<feature type="compositionally biased region" description="Polar residues" evidence="6">
    <location>
        <begin position="1219"/>
        <end position="1240"/>
    </location>
</feature>
<feature type="domain" description="UFSP1/2/DUB catalytic" evidence="7">
    <location>
        <begin position="103"/>
        <end position="296"/>
    </location>
</feature>
<feature type="region of interest" description="Disordered" evidence="6">
    <location>
        <begin position="942"/>
        <end position="1025"/>
    </location>
</feature>
<feature type="region of interest" description="Disordered" evidence="6">
    <location>
        <begin position="1053"/>
        <end position="1079"/>
    </location>
</feature>
<comment type="caution">
    <text evidence="9">The sequence shown here is derived from an EMBL/GenBank/DDBJ whole genome shotgun (WGS) entry which is preliminary data.</text>
</comment>
<dbReference type="InterPro" id="IPR015943">
    <property type="entry name" value="WD40/YVTN_repeat-like_dom_sf"/>
</dbReference>
<keyword evidence="5" id="KW-0175">Coiled coil</keyword>
<dbReference type="InterPro" id="IPR039462">
    <property type="entry name" value="Nup159/Nup146_N"/>
</dbReference>
<feature type="compositionally biased region" description="Polar residues" evidence="6">
    <location>
        <begin position="1009"/>
        <end position="1019"/>
    </location>
</feature>